<sequence length="410" mass="47152">MVYGPRRPKGPLPSTPWTVRGPPPGATLPWYLQKVPPVREQVRDLDVVTYEGKLHRVPWLAKPQHEKWERGWRDPWRDGPCLDVQSSYHERPCYICQQLTRLLEGVKQASWLTKTKVIDGLPLQIHSIMTNVANELENQDERVLNAIFHARFWVSSEEEIMEETYCPTLLEDLLHLCRAMATKHPLLAKRMLARDYRVAATWERESVLLQVRGVNGRLLNAVSPLEPVASEDEILASENDVLESLYPIAPTVDLHEVNTYETKNDTGFQAGYPYPHPHTIYFAHGDRYHRMRPEQLRAKMLMFAFGNALAKARSQYGDEPRVLEKPIVVQSVGTDGQRFQFLVFQLNTTDLDPSHGVKNLAWIDADQLLYEDARHRPEIRKKVVTIPAGIHGYQPATFKKFLAFYLHGVV</sequence>
<dbReference type="Proteomes" id="UP000827872">
    <property type="component" value="Linkage Group LG05"/>
</dbReference>
<dbReference type="EMBL" id="CM037618">
    <property type="protein sequence ID" value="KAH7999886.1"/>
    <property type="molecule type" value="Genomic_DNA"/>
</dbReference>
<protein>
    <submittedName>
        <fullName evidence="1">39S ribosomal protein L37, mitochondrial</fullName>
    </submittedName>
</protein>
<proteinExistence type="predicted"/>
<accession>A0ACB8F3Q5</accession>
<keyword evidence="1" id="KW-0687">Ribonucleoprotein</keyword>
<evidence type="ECO:0000313" key="2">
    <source>
        <dbReference type="Proteomes" id="UP000827872"/>
    </source>
</evidence>
<evidence type="ECO:0000313" key="1">
    <source>
        <dbReference type="EMBL" id="KAH7999886.1"/>
    </source>
</evidence>
<gene>
    <name evidence="1" type="primary">MRPL37</name>
    <name evidence="1" type="ORF">K3G42_020186</name>
</gene>
<keyword evidence="1" id="KW-0689">Ribosomal protein</keyword>
<reference evidence="1" key="1">
    <citation type="submission" date="2021-08" db="EMBL/GenBank/DDBJ databases">
        <title>The first chromosome-level gecko genome reveals the dynamic sex chromosomes of Neotropical dwarf geckos (Sphaerodactylidae: Sphaerodactylus).</title>
        <authorList>
            <person name="Pinto B.J."/>
            <person name="Keating S.E."/>
            <person name="Gamble T."/>
        </authorList>
    </citation>
    <scope>NUCLEOTIDE SEQUENCE</scope>
    <source>
        <strain evidence="1">TG3544</strain>
    </source>
</reference>
<keyword evidence="2" id="KW-1185">Reference proteome</keyword>
<name>A0ACB8F3Q5_9SAUR</name>
<organism evidence="1 2">
    <name type="scientific">Sphaerodactylus townsendi</name>
    <dbReference type="NCBI Taxonomy" id="933632"/>
    <lineage>
        <taxon>Eukaryota</taxon>
        <taxon>Metazoa</taxon>
        <taxon>Chordata</taxon>
        <taxon>Craniata</taxon>
        <taxon>Vertebrata</taxon>
        <taxon>Euteleostomi</taxon>
        <taxon>Lepidosauria</taxon>
        <taxon>Squamata</taxon>
        <taxon>Bifurcata</taxon>
        <taxon>Gekkota</taxon>
        <taxon>Sphaerodactylidae</taxon>
        <taxon>Sphaerodactylus</taxon>
    </lineage>
</organism>
<comment type="caution">
    <text evidence="1">The sequence shown here is derived from an EMBL/GenBank/DDBJ whole genome shotgun (WGS) entry which is preliminary data.</text>
</comment>